<comment type="similarity">
    <text evidence="1">Belongs to the ROK (NagC/XylR) family.</text>
</comment>
<dbReference type="PATRIC" id="fig|1768241.3.peg.255"/>
<dbReference type="PROSITE" id="PS01125">
    <property type="entry name" value="ROK"/>
    <property type="match status" value="1"/>
</dbReference>
<dbReference type="OrthoDB" id="9810372at2"/>
<comment type="caution">
    <text evidence="2">The sequence shown here is derived from an EMBL/GenBank/DDBJ whole genome shotgun (WGS) entry which is preliminary data.</text>
</comment>
<dbReference type="InterPro" id="IPR043129">
    <property type="entry name" value="ATPase_NBD"/>
</dbReference>
<accession>A0A132C2X4</accession>
<dbReference type="CDD" id="cd24073">
    <property type="entry name" value="ASKHA_ATPase_ROK_CYANR"/>
    <property type="match status" value="1"/>
</dbReference>
<dbReference type="SUPFAM" id="SSF53067">
    <property type="entry name" value="Actin-like ATPase domain"/>
    <property type="match status" value="1"/>
</dbReference>
<dbReference type="Pfam" id="PF00480">
    <property type="entry name" value="ROK"/>
    <property type="match status" value="1"/>
</dbReference>
<dbReference type="InterPro" id="IPR036388">
    <property type="entry name" value="WH-like_DNA-bd_sf"/>
</dbReference>
<evidence type="ECO:0000313" key="3">
    <source>
        <dbReference type="Proteomes" id="UP000068382"/>
    </source>
</evidence>
<organism evidence="2 3">
    <name type="scientific">Tritonibacter horizontis</name>
    <dbReference type="NCBI Taxonomy" id="1768241"/>
    <lineage>
        <taxon>Bacteria</taxon>
        <taxon>Pseudomonadati</taxon>
        <taxon>Pseudomonadota</taxon>
        <taxon>Alphaproteobacteria</taxon>
        <taxon>Rhodobacterales</taxon>
        <taxon>Paracoccaceae</taxon>
        <taxon>Tritonibacter</taxon>
    </lineage>
</organism>
<evidence type="ECO:0000313" key="2">
    <source>
        <dbReference type="EMBL" id="KUP94919.1"/>
    </source>
</evidence>
<dbReference type="InterPro" id="IPR049874">
    <property type="entry name" value="ROK_cs"/>
</dbReference>
<evidence type="ECO:0000256" key="1">
    <source>
        <dbReference type="ARBA" id="ARBA00006479"/>
    </source>
</evidence>
<dbReference type="PANTHER" id="PTHR18964:SF149">
    <property type="entry name" value="BIFUNCTIONAL UDP-N-ACETYLGLUCOSAMINE 2-EPIMERASE_N-ACETYLMANNOSAMINE KINASE"/>
    <property type="match status" value="1"/>
</dbReference>
<proteinExistence type="inferred from homology"/>
<name>A0A132C2X4_9RHOB</name>
<gene>
    <name evidence="2" type="primary">nagC_1</name>
    <name evidence="2" type="ORF">TRIHO_02530</name>
</gene>
<dbReference type="PANTHER" id="PTHR18964">
    <property type="entry name" value="ROK (REPRESSOR, ORF, KINASE) FAMILY"/>
    <property type="match status" value="1"/>
</dbReference>
<sequence>MARSGKLSSTGDQRENGRQQILDVIRTAGHIARIDIAKATGVSPATVTAITAELLSAGLIEEVAPDTTSEIRRGRPRVALKIRGAAHRIAGLKVAHHTISTVITDFVGKELASHEMPLIKGRMPLPELCAQIRRALEFTCQKGGFVIEDLSGVGLGLAGMVDAERKFVYWSSSLEERNVDLGQALAEVLPCPVFLDNDANLVAKAEHLFGEGRTCDNFIVITIEHGVGMGIVIDGKIYRGKRGCGAEFGHTKVHLEGALCQCGQRGCLEAYVGDYALLREANISSGNERHTSLLSLFKAAENGDAMARSVLDRARRMFAMGLANVVNIFDPSKIILAGARMTFDHLYSDKVIEEMQQWVVHVDAPLPEVIIHDWGDLMWANGAAAYGIEEVTSQTVKEFANAAA</sequence>
<protein>
    <submittedName>
        <fullName evidence="2">N-acetylglucosamine repressor</fullName>
    </submittedName>
</protein>
<dbReference type="Proteomes" id="UP000068382">
    <property type="component" value="Unassembled WGS sequence"/>
</dbReference>
<reference evidence="2 3" key="1">
    <citation type="submission" date="2015-12" db="EMBL/GenBank/DDBJ databases">
        <title>Genome sequence of the marine Rhodobacteraceae strain O3.65, Candidatus Tritonibacter horizontis.</title>
        <authorList>
            <person name="Poehlein A."/>
            <person name="Giebel H.A."/>
            <person name="Voget S."/>
            <person name="Brinkhoff T."/>
        </authorList>
    </citation>
    <scope>NUCLEOTIDE SEQUENCE [LARGE SCALE GENOMIC DNA]</scope>
    <source>
        <strain evidence="2 3">O3.65</strain>
    </source>
</reference>
<keyword evidence="3" id="KW-1185">Reference proteome</keyword>
<dbReference type="Gene3D" id="1.10.10.10">
    <property type="entry name" value="Winged helix-like DNA-binding domain superfamily/Winged helix DNA-binding domain"/>
    <property type="match status" value="1"/>
</dbReference>
<dbReference type="RefSeq" id="WP_068239547.1">
    <property type="nucleotide sequence ID" value="NZ_LPUY01000008.1"/>
</dbReference>
<dbReference type="EMBL" id="LPUY01000008">
    <property type="protein sequence ID" value="KUP94919.1"/>
    <property type="molecule type" value="Genomic_DNA"/>
</dbReference>
<dbReference type="AlphaFoldDB" id="A0A132C2X4"/>
<dbReference type="Pfam" id="PF13412">
    <property type="entry name" value="HTH_24"/>
    <property type="match status" value="1"/>
</dbReference>
<dbReference type="InterPro" id="IPR036390">
    <property type="entry name" value="WH_DNA-bd_sf"/>
</dbReference>
<dbReference type="Gene3D" id="3.30.420.40">
    <property type="match status" value="2"/>
</dbReference>
<dbReference type="InterPro" id="IPR000600">
    <property type="entry name" value="ROK"/>
</dbReference>
<dbReference type="SUPFAM" id="SSF46785">
    <property type="entry name" value="Winged helix' DNA-binding domain"/>
    <property type="match status" value="1"/>
</dbReference>